<proteinExistence type="predicted"/>
<feature type="region of interest" description="Disordered" evidence="1">
    <location>
        <begin position="62"/>
        <end position="85"/>
    </location>
</feature>
<dbReference type="AlphaFoldDB" id="A0A1R2BRB3"/>
<keyword evidence="3" id="KW-1185">Reference proteome</keyword>
<comment type="caution">
    <text evidence="2">The sequence shown here is derived from an EMBL/GenBank/DDBJ whole genome shotgun (WGS) entry which is preliminary data.</text>
</comment>
<organism evidence="2 3">
    <name type="scientific">Stentor coeruleus</name>
    <dbReference type="NCBI Taxonomy" id="5963"/>
    <lineage>
        <taxon>Eukaryota</taxon>
        <taxon>Sar</taxon>
        <taxon>Alveolata</taxon>
        <taxon>Ciliophora</taxon>
        <taxon>Postciliodesmatophora</taxon>
        <taxon>Heterotrichea</taxon>
        <taxon>Heterotrichida</taxon>
        <taxon>Stentoridae</taxon>
        <taxon>Stentor</taxon>
    </lineage>
</organism>
<name>A0A1R2BRB3_9CILI</name>
<reference evidence="2 3" key="1">
    <citation type="submission" date="2016-11" db="EMBL/GenBank/DDBJ databases">
        <title>The macronuclear genome of Stentor coeruleus: a giant cell with tiny introns.</title>
        <authorList>
            <person name="Slabodnick M."/>
            <person name="Ruby J.G."/>
            <person name="Reiff S.B."/>
            <person name="Swart E.C."/>
            <person name="Gosai S."/>
            <person name="Prabakaran S."/>
            <person name="Witkowska E."/>
            <person name="Larue G.E."/>
            <person name="Fisher S."/>
            <person name="Freeman R.M."/>
            <person name="Gunawardena J."/>
            <person name="Chu W."/>
            <person name="Stover N.A."/>
            <person name="Gregory B.D."/>
            <person name="Nowacki M."/>
            <person name="Derisi J."/>
            <person name="Roy S.W."/>
            <person name="Marshall W.F."/>
            <person name="Sood P."/>
        </authorList>
    </citation>
    <scope>NUCLEOTIDE SEQUENCE [LARGE SCALE GENOMIC DNA]</scope>
    <source>
        <strain evidence="2">WM001</strain>
    </source>
</reference>
<evidence type="ECO:0000313" key="3">
    <source>
        <dbReference type="Proteomes" id="UP000187209"/>
    </source>
</evidence>
<dbReference type="EMBL" id="MPUH01000475">
    <property type="protein sequence ID" value="OMJ79359.1"/>
    <property type="molecule type" value="Genomic_DNA"/>
</dbReference>
<sequence>MSFSPEKKQNTLPQRSDDFYEKLQSYYKRKHDDSIQNIIDKKKGLENRLCRITSQFHRQMEMMERSKSPPKQDMPKVPSLLIKIN</sequence>
<protein>
    <submittedName>
        <fullName evidence="2">Uncharacterized protein</fullName>
    </submittedName>
</protein>
<accession>A0A1R2BRB3</accession>
<dbReference type="Proteomes" id="UP000187209">
    <property type="component" value="Unassembled WGS sequence"/>
</dbReference>
<gene>
    <name evidence="2" type="ORF">SteCoe_20652</name>
</gene>
<evidence type="ECO:0000256" key="1">
    <source>
        <dbReference type="SAM" id="MobiDB-lite"/>
    </source>
</evidence>
<evidence type="ECO:0000313" key="2">
    <source>
        <dbReference type="EMBL" id="OMJ79359.1"/>
    </source>
</evidence>